<feature type="transmembrane region" description="Helical" evidence="9">
    <location>
        <begin position="386"/>
        <end position="408"/>
    </location>
</feature>
<evidence type="ECO:0000256" key="4">
    <source>
        <dbReference type="ARBA" id="ARBA00022475"/>
    </source>
</evidence>
<comment type="caution">
    <text evidence="11">The sequence shown here is derived from an EMBL/GenBank/DDBJ whole genome shotgun (WGS) entry which is preliminary data.</text>
</comment>
<feature type="transmembrane region" description="Helical" evidence="9">
    <location>
        <begin position="155"/>
        <end position="175"/>
    </location>
</feature>
<feature type="transmembrane region" description="Helical" evidence="9">
    <location>
        <begin position="259"/>
        <end position="281"/>
    </location>
</feature>
<dbReference type="PROSITE" id="PS50850">
    <property type="entry name" value="MFS"/>
    <property type="match status" value="1"/>
</dbReference>
<feature type="transmembrane region" description="Helical" evidence="9">
    <location>
        <begin position="87"/>
        <end position="104"/>
    </location>
</feature>
<comment type="subcellular location">
    <subcellularLocation>
        <location evidence="1">Cell membrane</location>
        <topology evidence="1">Multi-pass membrane protein</topology>
    </subcellularLocation>
</comment>
<reference evidence="11" key="1">
    <citation type="submission" date="2021-03" db="EMBL/GenBank/DDBJ databases">
        <authorList>
            <person name="Sun Q."/>
        </authorList>
    </citation>
    <scope>NUCLEOTIDE SEQUENCE</scope>
    <source>
        <strain evidence="11">CCM 8862</strain>
    </source>
</reference>
<comment type="similarity">
    <text evidence="2">Belongs to the major facilitator superfamily. TCR/Tet family.</text>
</comment>
<evidence type="ECO:0000313" key="12">
    <source>
        <dbReference type="Proteomes" id="UP000664332"/>
    </source>
</evidence>
<keyword evidence="12" id="KW-1185">Reference proteome</keyword>
<evidence type="ECO:0000256" key="9">
    <source>
        <dbReference type="SAM" id="Phobius"/>
    </source>
</evidence>
<keyword evidence="6 9" id="KW-1133">Transmembrane helix</keyword>
<feature type="transmembrane region" description="Helical" evidence="9">
    <location>
        <begin position="125"/>
        <end position="149"/>
    </location>
</feature>
<dbReference type="PROSITE" id="PS00216">
    <property type="entry name" value="SUGAR_TRANSPORT_1"/>
    <property type="match status" value="1"/>
</dbReference>
<dbReference type="InterPro" id="IPR005829">
    <property type="entry name" value="Sugar_transporter_CS"/>
</dbReference>
<feature type="transmembrane region" description="Helical" evidence="9">
    <location>
        <begin position="214"/>
        <end position="232"/>
    </location>
</feature>
<keyword evidence="7 9" id="KW-0472">Membrane</keyword>
<dbReference type="InterPro" id="IPR020846">
    <property type="entry name" value="MFS_dom"/>
</dbReference>
<evidence type="ECO:0000256" key="7">
    <source>
        <dbReference type="ARBA" id="ARBA00023136"/>
    </source>
</evidence>
<dbReference type="EMBL" id="JAFLEQ010000016">
    <property type="protein sequence ID" value="MBN9644898.1"/>
    <property type="molecule type" value="Genomic_DNA"/>
</dbReference>
<accession>A0A939E350</accession>
<feature type="region of interest" description="Disordered" evidence="8">
    <location>
        <begin position="466"/>
        <end position="488"/>
    </location>
</feature>
<dbReference type="PRINTS" id="PR01035">
    <property type="entry name" value="TCRTETA"/>
</dbReference>
<dbReference type="Gene3D" id="1.20.1250.20">
    <property type="entry name" value="MFS general substrate transporter like domains"/>
    <property type="match status" value="2"/>
</dbReference>
<evidence type="ECO:0000256" key="1">
    <source>
        <dbReference type="ARBA" id="ARBA00004651"/>
    </source>
</evidence>
<feature type="transmembrane region" description="Helical" evidence="9">
    <location>
        <begin position="326"/>
        <end position="343"/>
    </location>
</feature>
<dbReference type="Pfam" id="PF07690">
    <property type="entry name" value="MFS_1"/>
    <property type="match status" value="1"/>
</dbReference>
<dbReference type="PANTHER" id="PTHR23517">
    <property type="entry name" value="RESISTANCE PROTEIN MDTM, PUTATIVE-RELATED-RELATED"/>
    <property type="match status" value="1"/>
</dbReference>
<organism evidence="11 12">
    <name type="scientific">Corynebacterium mendelii</name>
    <dbReference type="NCBI Taxonomy" id="2765362"/>
    <lineage>
        <taxon>Bacteria</taxon>
        <taxon>Bacillati</taxon>
        <taxon>Actinomycetota</taxon>
        <taxon>Actinomycetes</taxon>
        <taxon>Mycobacteriales</taxon>
        <taxon>Corynebacteriaceae</taxon>
        <taxon>Corynebacterium</taxon>
    </lineage>
</organism>
<feature type="transmembrane region" description="Helical" evidence="9">
    <location>
        <begin position="414"/>
        <end position="434"/>
    </location>
</feature>
<dbReference type="GO" id="GO:0005886">
    <property type="term" value="C:plasma membrane"/>
    <property type="evidence" value="ECO:0007669"/>
    <property type="project" value="UniProtKB-SubCell"/>
</dbReference>
<keyword evidence="5 9" id="KW-0812">Transmembrane</keyword>
<keyword evidence="3" id="KW-0813">Transport</keyword>
<feature type="domain" description="Major facilitator superfamily (MFS) profile" evidence="10">
    <location>
        <begin position="59"/>
        <end position="440"/>
    </location>
</feature>
<dbReference type="InterPro" id="IPR050171">
    <property type="entry name" value="MFS_Transporters"/>
</dbReference>
<feature type="transmembrane region" description="Helical" evidence="9">
    <location>
        <begin position="349"/>
        <end position="366"/>
    </location>
</feature>
<name>A0A939E350_9CORY</name>
<evidence type="ECO:0000256" key="3">
    <source>
        <dbReference type="ARBA" id="ARBA00022448"/>
    </source>
</evidence>
<dbReference type="SUPFAM" id="SSF103473">
    <property type="entry name" value="MFS general substrate transporter"/>
    <property type="match status" value="1"/>
</dbReference>
<proteinExistence type="inferred from homology"/>
<evidence type="ECO:0000313" key="11">
    <source>
        <dbReference type="EMBL" id="MBN9644898.1"/>
    </source>
</evidence>
<feature type="transmembrane region" description="Helical" evidence="9">
    <location>
        <begin position="293"/>
        <end position="314"/>
    </location>
</feature>
<dbReference type="InterPro" id="IPR036259">
    <property type="entry name" value="MFS_trans_sf"/>
</dbReference>
<dbReference type="Proteomes" id="UP000664332">
    <property type="component" value="Unassembled WGS sequence"/>
</dbReference>
<dbReference type="GO" id="GO:0022857">
    <property type="term" value="F:transmembrane transporter activity"/>
    <property type="evidence" value="ECO:0007669"/>
    <property type="project" value="InterPro"/>
</dbReference>
<feature type="transmembrane region" description="Helical" evidence="9">
    <location>
        <begin position="187"/>
        <end position="208"/>
    </location>
</feature>
<dbReference type="InterPro" id="IPR001958">
    <property type="entry name" value="Tet-R_TetA/multi-R_MdtG-like"/>
</dbReference>
<dbReference type="AlphaFoldDB" id="A0A939E350"/>
<protein>
    <submittedName>
        <fullName evidence="11">MFS transporter</fullName>
    </submittedName>
</protein>
<dbReference type="CDD" id="cd17325">
    <property type="entry name" value="MFS_MdtG_SLC18_like"/>
    <property type="match status" value="1"/>
</dbReference>
<gene>
    <name evidence="11" type="ORF">JZY06_09785</name>
</gene>
<evidence type="ECO:0000256" key="6">
    <source>
        <dbReference type="ARBA" id="ARBA00022989"/>
    </source>
</evidence>
<sequence>MRPVCWLHGNPVCARRPAAARVREVSSGGKNNRRSTDGGGGRIRRPGTARPAAETIPAEIRVLVAAAFIIAVGFGLIAPIIPQFARSFDVSMAAAGFVVSVFALSRLLFAPQSGRLVDRLGSRKVYITGLVTVATATGLVAVAQTYWQILLLRGIAGIGSTMFTVSAMGLIVRIAPPSIRGRATSTYATAFLVGSIIGPVIGAALSVLGMRPPFAIYAAALYLAAGVVWKKLNPATIYTYEHTNTDPPMTFRQALSDSAYRAALVGGFANGWANLGVRIALLPLFAAHAFHRGGAVAGIALAAFAVGNAAALQVSGRLADRIGRKPLVVAGLVVNAVFTAAIGLTDSPAGLLIVSVGAGAGAGLFVPAHQATIADVIGNKRSGGTVLARFQMCQDFGAIAGPVVVGALADRFGYAAGFGISGVVSLLAAVVWIVHGRETLPDADTTGGAGPAAASRRWWRRGARHTTNGPCAGAVAEPPHLPGHGPKN</sequence>
<evidence type="ECO:0000256" key="2">
    <source>
        <dbReference type="ARBA" id="ARBA00007520"/>
    </source>
</evidence>
<feature type="transmembrane region" description="Helical" evidence="9">
    <location>
        <begin position="60"/>
        <end position="81"/>
    </location>
</feature>
<evidence type="ECO:0000256" key="5">
    <source>
        <dbReference type="ARBA" id="ARBA00022692"/>
    </source>
</evidence>
<dbReference type="InterPro" id="IPR011701">
    <property type="entry name" value="MFS"/>
</dbReference>
<keyword evidence="4" id="KW-1003">Cell membrane</keyword>
<evidence type="ECO:0000256" key="8">
    <source>
        <dbReference type="SAM" id="MobiDB-lite"/>
    </source>
</evidence>
<evidence type="ECO:0000259" key="10">
    <source>
        <dbReference type="PROSITE" id="PS50850"/>
    </source>
</evidence>
<dbReference type="PANTHER" id="PTHR23517:SF2">
    <property type="entry name" value="MULTIDRUG RESISTANCE PROTEIN MDTH"/>
    <property type="match status" value="1"/>
</dbReference>
<feature type="region of interest" description="Disordered" evidence="8">
    <location>
        <begin position="23"/>
        <end position="50"/>
    </location>
</feature>